<dbReference type="PANTHER" id="PTHR28572:SF1">
    <property type="entry name" value="COILED-COIL DOMAIN-CONTAINING PROTEIN 103"/>
    <property type="match status" value="1"/>
</dbReference>
<dbReference type="GO" id="GO:0007368">
    <property type="term" value="P:determination of left/right symmetry"/>
    <property type="evidence" value="ECO:0007669"/>
    <property type="project" value="TreeGrafter"/>
</dbReference>
<proteinExistence type="predicted"/>
<dbReference type="PANTHER" id="PTHR28572">
    <property type="entry name" value="COILED-COIL DOMAIN-CONTAINING PROTEIN 103"/>
    <property type="match status" value="1"/>
</dbReference>
<protein>
    <recommendedName>
        <fullName evidence="1">Dynein attachment factor N-terminal domain-containing protein</fullName>
    </recommendedName>
</protein>
<dbReference type="GO" id="GO:0036159">
    <property type="term" value="P:inner dynein arm assembly"/>
    <property type="evidence" value="ECO:0007669"/>
    <property type="project" value="TreeGrafter"/>
</dbReference>
<sequence>MSNRMNMDLYKELQEKIDGDKMYWIRNDAKIRAVTTSKTYEEFKDYVAAAHLKSLSRQEIMDKKLLAWNKACK</sequence>
<evidence type="ECO:0000313" key="3">
    <source>
        <dbReference type="Proteomes" id="UP001152888"/>
    </source>
</evidence>
<dbReference type="InterPro" id="IPR042422">
    <property type="entry name" value="CC103"/>
</dbReference>
<dbReference type="Pfam" id="PF15867">
    <property type="entry name" value="Dynein_attach_N"/>
    <property type="match status" value="1"/>
</dbReference>
<dbReference type="InterPro" id="IPR031733">
    <property type="entry name" value="Dynein_attach_N"/>
</dbReference>
<feature type="domain" description="Dynein attachment factor N-terminal" evidence="1">
    <location>
        <begin position="9"/>
        <end position="69"/>
    </location>
</feature>
<dbReference type="OrthoDB" id="447931at2759"/>
<evidence type="ECO:0000313" key="2">
    <source>
        <dbReference type="EMBL" id="CAH1979666.1"/>
    </source>
</evidence>
<dbReference type="Proteomes" id="UP001152888">
    <property type="component" value="Unassembled WGS sequence"/>
</dbReference>
<gene>
    <name evidence="2" type="ORF">ACAOBT_LOCUS13567</name>
</gene>
<keyword evidence="3" id="KW-1185">Reference proteome</keyword>
<dbReference type="GO" id="GO:0003351">
    <property type="term" value="P:epithelial cilium movement involved in extracellular fluid movement"/>
    <property type="evidence" value="ECO:0007669"/>
    <property type="project" value="TreeGrafter"/>
</dbReference>
<comment type="caution">
    <text evidence="2">The sequence shown here is derived from an EMBL/GenBank/DDBJ whole genome shotgun (WGS) entry which is preliminary data.</text>
</comment>
<name>A0A9P0KSM7_ACAOB</name>
<dbReference type="AlphaFoldDB" id="A0A9P0KSM7"/>
<accession>A0A9P0KSM7</accession>
<dbReference type="GO" id="GO:0036157">
    <property type="term" value="C:outer dynein arm"/>
    <property type="evidence" value="ECO:0007669"/>
    <property type="project" value="InterPro"/>
</dbReference>
<dbReference type="GO" id="GO:0005576">
    <property type="term" value="C:extracellular region"/>
    <property type="evidence" value="ECO:0007669"/>
    <property type="project" value="GOC"/>
</dbReference>
<evidence type="ECO:0000259" key="1">
    <source>
        <dbReference type="Pfam" id="PF15867"/>
    </source>
</evidence>
<organism evidence="2 3">
    <name type="scientific">Acanthoscelides obtectus</name>
    <name type="common">Bean weevil</name>
    <name type="synonym">Bruchus obtectus</name>
    <dbReference type="NCBI Taxonomy" id="200917"/>
    <lineage>
        <taxon>Eukaryota</taxon>
        <taxon>Metazoa</taxon>
        <taxon>Ecdysozoa</taxon>
        <taxon>Arthropoda</taxon>
        <taxon>Hexapoda</taxon>
        <taxon>Insecta</taxon>
        <taxon>Pterygota</taxon>
        <taxon>Neoptera</taxon>
        <taxon>Endopterygota</taxon>
        <taxon>Coleoptera</taxon>
        <taxon>Polyphaga</taxon>
        <taxon>Cucujiformia</taxon>
        <taxon>Chrysomeloidea</taxon>
        <taxon>Chrysomelidae</taxon>
        <taxon>Bruchinae</taxon>
        <taxon>Bruchini</taxon>
        <taxon>Acanthoscelides</taxon>
    </lineage>
</organism>
<dbReference type="EMBL" id="CAKOFQ010006883">
    <property type="protein sequence ID" value="CAH1979666.1"/>
    <property type="molecule type" value="Genomic_DNA"/>
</dbReference>
<reference evidence="2" key="1">
    <citation type="submission" date="2022-03" db="EMBL/GenBank/DDBJ databases">
        <authorList>
            <person name="Sayadi A."/>
        </authorList>
    </citation>
    <scope>NUCLEOTIDE SEQUENCE</scope>
</reference>